<evidence type="ECO:0000259" key="1">
    <source>
        <dbReference type="PROSITE" id="PS50097"/>
    </source>
</evidence>
<organism evidence="2 3">
    <name type="scientific">Apiospora saccharicola</name>
    <dbReference type="NCBI Taxonomy" id="335842"/>
    <lineage>
        <taxon>Eukaryota</taxon>
        <taxon>Fungi</taxon>
        <taxon>Dikarya</taxon>
        <taxon>Ascomycota</taxon>
        <taxon>Pezizomycotina</taxon>
        <taxon>Sordariomycetes</taxon>
        <taxon>Xylariomycetidae</taxon>
        <taxon>Amphisphaeriales</taxon>
        <taxon>Apiosporaceae</taxon>
        <taxon>Apiospora</taxon>
    </lineage>
</organism>
<dbReference type="SUPFAM" id="SSF54695">
    <property type="entry name" value="POZ domain"/>
    <property type="match status" value="1"/>
</dbReference>
<gene>
    <name evidence="2" type="ORF">PG996_006811</name>
</gene>
<dbReference type="Proteomes" id="UP001446871">
    <property type="component" value="Unassembled WGS sequence"/>
</dbReference>
<protein>
    <recommendedName>
        <fullName evidence="1">BTB domain-containing protein</fullName>
    </recommendedName>
</protein>
<proteinExistence type="predicted"/>
<reference evidence="2 3" key="1">
    <citation type="submission" date="2023-01" db="EMBL/GenBank/DDBJ databases">
        <title>Analysis of 21 Apiospora genomes using comparative genomics revels a genus with tremendous synthesis potential of carbohydrate active enzymes and secondary metabolites.</title>
        <authorList>
            <person name="Sorensen T."/>
        </authorList>
    </citation>
    <scope>NUCLEOTIDE SEQUENCE [LARGE SCALE GENOMIC DNA]</scope>
    <source>
        <strain evidence="2 3">CBS 83171</strain>
    </source>
</reference>
<dbReference type="PROSITE" id="PS50097">
    <property type="entry name" value="BTB"/>
    <property type="match status" value="1"/>
</dbReference>
<dbReference type="SMART" id="SM00225">
    <property type="entry name" value="BTB"/>
    <property type="match status" value="1"/>
</dbReference>
<dbReference type="Gene3D" id="3.30.710.10">
    <property type="entry name" value="Potassium Channel Kv1.1, Chain A"/>
    <property type="match status" value="1"/>
</dbReference>
<evidence type="ECO:0000313" key="3">
    <source>
        <dbReference type="Proteomes" id="UP001446871"/>
    </source>
</evidence>
<dbReference type="Pfam" id="PF00651">
    <property type="entry name" value="BTB"/>
    <property type="match status" value="1"/>
</dbReference>
<keyword evidence="3" id="KW-1185">Reference proteome</keyword>
<evidence type="ECO:0000313" key="2">
    <source>
        <dbReference type="EMBL" id="KAK8067699.1"/>
    </source>
</evidence>
<dbReference type="InterPro" id="IPR000210">
    <property type="entry name" value="BTB/POZ_dom"/>
</dbReference>
<dbReference type="CDD" id="cd18186">
    <property type="entry name" value="BTB_POZ_ZBTB_KLHL-like"/>
    <property type="match status" value="1"/>
</dbReference>
<sequence length="295" mass="33821">MSVRDQTREMMQRAGEEMFNNELFSDAKVTVDDTTWPVHKSILCPRSEYFKKAFTGPFSEATTNHLTIEGHTAVAVRYVLYYLYTGEEGTMLANSVDIFTIRHAVDAFVAADYFDIKPLKELAIWLIDQHLESVQDYNSEGPLLDDNELGYIFHAARLAYSSGPNLEALRKPIEQFMADTDFLLTKDKLFMQELNKVPEFAMALIQVMSSPENEKSMLACCRAIPEQCIKCISDADEFAETFLFARPSHDPDNPRVLVGTCTECFKQKQNMQKYIEEKFRSTRQETRDGININLQ</sequence>
<comment type="caution">
    <text evidence="2">The sequence shown here is derived from an EMBL/GenBank/DDBJ whole genome shotgun (WGS) entry which is preliminary data.</text>
</comment>
<dbReference type="EMBL" id="JAQQWM010000004">
    <property type="protein sequence ID" value="KAK8067699.1"/>
    <property type="molecule type" value="Genomic_DNA"/>
</dbReference>
<dbReference type="PANTHER" id="PTHR24413">
    <property type="entry name" value="SPECKLE-TYPE POZ PROTEIN"/>
    <property type="match status" value="1"/>
</dbReference>
<accession>A0ABR1VCE1</accession>
<feature type="domain" description="BTB" evidence="1">
    <location>
        <begin position="25"/>
        <end position="87"/>
    </location>
</feature>
<dbReference type="InterPro" id="IPR011333">
    <property type="entry name" value="SKP1/BTB/POZ_sf"/>
</dbReference>
<name>A0ABR1VCE1_9PEZI</name>